<evidence type="ECO:0000256" key="2">
    <source>
        <dbReference type="ARBA" id="ARBA00038334"/>
    </source>
</evidence>
<evidence type="ECO:0000313" key="4">
    <source>
        <dbReference type="EMBL" id="USW55739.1"/>
    </source>
</evidence>
<keyword evidence="5" id="KW-1185">Reference proteome</keyword>
<keyword evidence="1 4" id="KW-0378">Hydrolase</keyword>
<accession>A0A9Q9EMR2</accession>
<dbReference type="Pfam" id="PF00561">
    <property type="entry name" value="Abhydrolase_1"/>
    <property type="match status" value="1"/>
</dbReference>
<dbReference type="Gene3D" id="3.40.50.1820">
    <property type="entry name" value="alpha/beta hydrolase"/>
    <property type="match status" value="1"/>
</dbReference>
<dbReference type="GO" id="GO:0016787">
    <property type="term" value="F:hydrolase activity"/>
    <property type="evidence" value="ECO:0007669"/>
    <property type="project" value="UniProtKB-KW"/>
</dbReference>
<evidence type="ECO:0000256" key="1">
    <source>
        <dbReference type="ARBA" id="ARBA00022801"/>
    </source>
</evidence>
<sequence length="340" mass="38567">MDLLQKKELDTSRGFHYRYYVSSASDADSSKPAILLCHGWPDSADLWQYVIPQLLKTKNRLIVPDLLGAGGTSQPTDPAAFEIKGMVQDVQEILKAENISQKIIPVGHDWGSYFAQRFYMLNGDRNAGVATLNVAWMAPRGEPFDLDAFNDFTTKTVGYPVYAYWELFADPKVGEVMDDKLESVWHAIHGDEDKWMKKIFCEHGEARKFISANRTDVPLKPYAKDKKLHDSWIAEKKANGSTSQCAWYRALKEDYHLETEKTLNAKVTTPYLFIACDEDAVCRPDFINVGKQAGLFTDDQLTVRELHSGHWCPYEKPDEVADALLEWLRANDFSAESSVP</sequence>
<dbReference type="InterPro" id="IPR029058">
    <property type="entry name" value="AB_hydrolase_fold"/>
</dbReference>
<comment type="similarity">
    <text evidence="2">Belongs to the AB hydrolase superfamily. Epoxide hydrolase family.</text>
</comment>
<protein>
    <submittedName>
        <fullName evidence="4">Alpha/beta hydrolase-1, epoxide hydrolase</fullName>
    </submittedName>
</protein>
<dbReference type="InterPro" id="IPR000073">
    <property type="entry name" value="AB_hydrolase_1"/>
</dbReference>
<organism evidence="4 5">
    <name type="scientific">Septoria linicola</name>
    <dbReference type="NCBI Taxonomy" id="215465"/>
    <lineage>
        <taxon>Eukaryota</taxon>
        <taxon>Fungi</taxon>
        <taxon>Dikarya</taxon>
        <taxon>Ascomycota</taxon>
        <taxon>Pezizomycotina</taxon>
        <taxon>Dothideomycetes</taxon>
        <taxon>Dothideomycetidae</taxon>
        <taxon>Mycosphaerellales</taxon>
        <taxon>Mycosphaerellaceae</taxon>
        <taxon>Septoria</taxon>
    </lineage>
</organism>
<dbReference type="PANTHER" id="PTHR43329">
    <property type="entry name" value="EPOXIDE HYDROLASE"/>
    <property type="match status" value="1"/>
</dbReference>
<dbReference type="PRINTS" id="PR00412">
    <property type="entry name" value="EPOXHYDRLASE"/>
</dbReference>
<name>A0A9Q9EMR2_9PEZI</name>
<evidence type="ECO:0000313" key="5">
    <source>
        <dbReference type="Proteomes" id="UP001056384"/>
    </source>
</evidence>
<dbReference type="Proteomes" id="UP001056384">
    <property type="component" value="Chromosome 7"/>
</dbReference>
<feature type="domain" description="AB hydrolase-1" evidence="3">
    <location>
        <begin position="32"/>
        <end position="317"/>
    </location>
</feature>
<dbReference type="SUPFAM" id="SSF53474">
    <property type="entry name" value="alpha/beta-Hydrolases"/>
    <property type="match status" value="1"/>
</dbReference>
<reference evidence="4" key="1">
    <citation type="submission" date="2022-06" db="EMBL/GenBank/DDBJ databases">
        <title>Complete genome sequences of two strains of the flax pathogen Septoria linicola.</title>
        <authorList>
            <person name="Lapalu N."/>
            <person name="Simon A."/>
            <person name="Demenou B."/>
            <person name="Paumier D."/>
            <person name="Guillot M.-P."/>
            <person name="Gout L."/>
            <person name="Valade R."/>
        </authorList>
    </citation>
    <scope>NUCLEOTIDE SEQUENCE</scope>
    <source>
        <strain evidence="4">SE15195</strain>
    </source>
</reference>
<proteinExistence type="inferred from homology"/>
<gene>
    <name evidence="4" type="ORF">Slin15195_G090580</name>
</gene>
<dbReference type="EMBL" id="CP099424">
    <property type="protein sequence ID" value="USW55739.1"/>
    <property type="molecule type" value="Genomic_DNA"/>
</dbReference>
<dbReference type="AlphaFoldDB" id="A0A9Q9EMR2"/>
<dbReference type="InterPro" id="IPR000639">
    <property type="entry name" value="Epox_hydrolase-like"/>
</dbReference>
<evidence type="ECO:0000259" key="3">
    <source>
        <dbReference type="Pfam" id="PF00561"/>
    </source>
</evidence>